<evidence type="ECO:0000313" key="3">
    <source>
        <dbReference type="EMBL" id="MBK1879080.1"/>
    </source>
</evidence>
<feature type="signal peptide" evidence="1">
    <location>
        <begin position="1"/>
        <end position="20"/>
    </location>
</feature>
<protein>
    <submittedName>
        <fullName evidence="3">DUF1080 domain-containing protein</fullName>
    </submittedName>
</protein>
<feature type="domain" description="3-keto-alpha-glucoside-1,2-lyase/3-keto-2-hydroxy-glucal hydratase" evidence="2">
    <location>
        <begin position="26"/>
        <end position="240"/>
    </location>
</feature>
<dbReference type="EMBL" id="JAENIL010000040">
    <property type="protein sequence ID" value="MBK1879080.1"/>
    <property type="molecule type" value="Genomic_DNA"/>
</dbReference>
<dbReference type="RefSeq" id="WP_200357293.1">
    <property type="nucleotide sequence ID" value="NZ_JAENIL010000040.1"/>
</dbReference>
<evidence type="ECO:0000259" key="2">
    <source>
        <dbReference type="Pfam" id="PF06439"/>
    </source>
</evidence>
<comment type="caution">
    <text evidence="3">The sequence shown here is derived from an EMBL/GenBank/DDBJ whole genome shotgun (WGS) entry which is preliminary data.</text>
</comment>
<evidence type="ECO:0000256" key="1">
    <source>
        <dbReference type="SAM" id="SignalP"/>
    </source>
</evidence>
<proteinExistence type="predicted"/>
<accession>A0A934VSJ6</accession>
<sequence>MKRTAFTFAILTLLCTFNLAASPAPKSLFNGTDLTNWKGDPAIWSVSNNSIIGQTTKENPLKSNTFLAYTASTFSDFVLEFEYKVEGFNSGVQYRSQVLDGFSMKGPQADFEAEWHKNDSEPAPFDRFTGMNYEEGGRGFIAQRGELVVTRPQDSDDGKSQIIKYGSLGTPEDLTSILMPSEWNKYTIIASGNALTHIVNGRVLSVTIDTDSEEASSEGHIGFQLHSGPPMKIEVRNIQVTEL</sequence>
<dbReference type="InterPro" id="IPR010496">
    <property type="entry name" value="AL/BT2_dom"/>
</dbReference>
<dbReference type="Gene3D" id="2.60.120.560">
    <property type="entry name" value="Exo-inulinase, domain 1"/>
    <property type="match status" value="1"/>
</dbReference>
<gene>
    <name evidence="3" type="ORF">JIN87_19505</name>
</gene>
<evidence type="ECO:0000313" key="4">
    <source>
        <dbReference type="Proteomes" id="UP000617628"/>
    </source>
</evidence>
<organism evidence="3 4">
    <name type="scientific">Pelagicoccus mobilis</name>
    <dbReference type="NCBI Taxonomy" id="415221"/>
    <lineage>
        <taxon>Bacteria</taxon>
        <taxon>Pseudomonadati</taxon>
        <taxon>Verrucomicrobiota</taxon>
        <taxon>Opitutia</taxon>
        <taxon>Puniceicoccales</taxon>
        <taxon>Pelagicoccaceae</taxon>
        <taxon>Pelagicoccus</taxon>
    </lineage>
</organism>
<name>A0A934VSJ6_9BACT</name>
<keyword evidence="1" id="KW-0732">Signal</keyword>
<feature type="chain" id="PRO_5037473681" evidence="1">
    <location>
        <begin position="21"/>
        <end position="243"/>
    </location>
</feature>
<keyword evidence="4" id="KW-1185">Reference proteome</keyword>
<dbReference type="GO" id="GO:0016787">
    <property type="term" value="F:hydrolase activity"/>
    <property type="evidence" value="ECO:0007669"/>
    <property type="project" value="InterPro"/>
</dbReference>
<dbReference type="Pfam" id="PF06439">
    <property type="entry name" value="3keto-disac_hyd"/>
    <property type="match status" value="1"/>
</dbReference>
<reference evidence="3" key="1">
    <citation type="submission" date="2021-01" db="EMBL/GenBank/DDBJ databases">
        <title>Modified the classification status of verrucomicrobia.</title>
        <authorList>
            <person name="Feng X."/>
        </authorList>
    </citation>
    <scope>NUCLEOTIDE SEQUENCE</scope>
    <source>
        <strain evidence="3">KCTC 13126</strain>
    </source>
</reference>
<dbReference type="AlphaFoldDB" id="A0A934VSJ6"/>
<dbReference type="Proteomes" id="UP000617628">
    <property type="component" value="Unassembled WGS sequence"/>
</dbReference>